<keyword evidence="4" id="KW-1185">Reference proteome</keyword>
<dbReference type="OrthoDB" id="20872at2759"/>
<dbReference type="Pfam" id="PF06985">
    <property type="entry name" value="HET"/>
    <property type="match status" value="1"/>
</dbReference>
<dbReference type="InterPro" id="IPR010730">
    <property type="entry name" value="HET"/>
</dbReference>
<dbReference type="PANTHER" id="PTHR10622">
    <property type="entry name" value="HET DOMAIN-CONTAINING PROTEIN"/>
    <property type="match status" value="1"/>
</dbReference>
<dbReference type="EMBL" id="KI912119">
    <property type="protein sequence ID" value="ETS75102.1"/>
    <property type="molecule type" value="Genomic_DNA"/>
</dbReference>
<name>W3WPL8_PESFW</name>
<dbReference type="InterPro" id="IPR058525">
    <property type="entry name" value="DUF8212"/>
</dbReference>
<feature type="domain" description="DUF8212" evidence="2">
    <location>
        <begin position="222"/>
        <end position="279"/>
    </location>
</feature>
<dbReference type="PANTHER" id="PTHR10622:SF12">
    <property type="entry name" value="HET DOMAIN-CONTAINING PROTEIN"/>
    <property type="match status" value="1"/>
</dbReference>
<protein>
    <submittedName>
        <fullName evidence="3">Uncharacterized protein</fullName>
    </submittedName>
</protein>
<sequence>MWLINVETRKLEEFFGIDRIPKYAALSHTWEDGQEVTFQEFRSSPTRGLKRGYRKIDLACRQAAEDRFKYVWVDTCCIDKSSSAELTEAINSMFNWYERSKQCYVYLCDLSITTDKVENIEGCKWFKRAWTLQELISPIEIKFYNRNWDLCFSKSSALTQLSTITDVDARALNHSKPLNTFSVAQKMSWASSREATRIEDIAYCLLGIFNINMPLLYGEEEKAFLRLQEEIIKTCPDPSIFAWKLPSAEVTTDNASDLLHGVLAPSPEYFSECGGMDRLPQQQLPQFSMTNHGIKLRAQFAPIHFSKPRGSAYVLPVCFIGTQLHSIRTRNSGWGYFVRQDPTNLAPTPSKNSSTRHMLEPYLLTQLHTSSGLQSVNDIRSRRPRCLQFDLRRGMRIYRVWPWLQWDEVDNVFFSADVDETGWSALKIVTYPKKGEGNFSQQSLDFLFYAFNWSESPGSKPECMVRKVSGGLADRSLEDMNDRAVTEGWGPYTVYNRLEMAQIPKHSVILGDTVDGSSPLLTFRLDWVQDHHVSACPLWKVTFDLNFGRSD</sequence>
<dbReference type="Pfam" id="PF26640">
    <property type="entry name" value="DUF8212"/>
    <property type="match status" value="1"/>
</dbReference>
<dbReference type="OMA" id="ENIEGCK"/>
<evidence type="ECO:0000259" key="1">
    <source>
        <dbReference type="Pfam" id="PF06985"/>
    </source>
</evidence>
<dbReference type="Proteomes" id="UP000030651">
    <property type="component" value="Unassembled WGS sequence"/>
</dbReference>
<dbReference type="HOGENOM" id="CLU_000288_138_11_1"/>
<dbReference type="KEGG" id="pfy:PFICI_13586"/>
<evidence type="ECO:0000313" key="4">
    <source>
        <dbReference type="Proteomes" id="UP000030651"/>
    </source>
</evidence>
<dbReference type="InParanoid" id="W3WPL8"/>
<evidence type="ECO:0000259" key="2">
    <source>
        <dbReference type="Pfam" id="PF26640"/>
    </source>
</evidence>
<evidence type="ECO:0000313" key="3">
    <source>
        <dbReference type="EMBL" id="ETS75102.1"/>
    </source>
</evidence>
<dbReference type="GeneID" id="19278599"/>
<gene>
    <name evidence="3" type="ORF">PFICI_13586</name>
</gene>
<dbReference type="STRING" id="1229662.W3WPL8"/>
<accession>W3WPL8</accession>
<organism evidence="3 4">
    <name type="scientific">Pestalotiopsis fici (strain W106-1 / CGMCC3.15140)</name>
    <dbReference type="NCBI Taxonomy" id="1229662"/>
    <lineage>
        <taxon>Eukaryota</taxon>
        <taxon>Fungi</taxon>
        <taxon>Dikarya</taxon>
        <taxon>Ascomycota</taxon>
        <taxon>Pezizomycotina</taxon>
        <taxon>Sordariomycetes</taxon>
        <taxon>Xylariomycetidae</taxon>
        <taxon>Amphisphaeriales</taxon>
        <taxon>Sporocadaceae</taxon>
        <taxon>Pestalotiopsis</taxon>
    </lineage>
</organism>
<feature type="domain" description="Heterokaryon incompatibility" evidence="1">
    <location>
        <begin position="23"/>
        <end position="108"/>
    </location>
</feature>
<reference evidence="4" key="1">
    <citation type="journal article" date="2015" name="BMC Genomics">
        <title>Genomic and transcriptomic analysis of the endophytic fungus Pestalotiopsis fici reveals its lifestyle and high potential for synthesis of natural products.</title>
        <authorList>
            <person name="Wang X."/>
            <person name="Zhang X."/>
            <person name="Liu L."/>
            <person name="Xiang M."/>
            <person name="Wang W."/>
            <person name="Sun X."/>
            <person name="Che Y."/>
            <person name="Guo L."/>
            <person name="Liu G."/>
            <person name="Guo L."/>
            <person name="Wang C."/>
            <person name="Yin W.B."/>
            <person name="Stadler M."/>
            <person name="Zhang X."/>
            <person name="Liu X."/>
        </authorList>
    </citation>
    <scope>NUCLEOTIDE SEQUENCE [LARGE SCALE GENOMIC DNA]</scope>
    <source>
        <strain evidence="4">W106-1 / CGMCC3.15140</strain>
    </source>
</reference>
<dbReference type="eggNOG" id="ENOG502SHG8">
    <property type="taxonomic scope" value="Eukaryota"/>
</dbReference>
<dbReference type="AlphaFoldDB" id="W3WPL8"/>
<dbReference type="RefSeq" id="XP_007840358.1">
    <property type="nucleotide sequence ID" value="XM_007842167.1"/>
</dbReference>
<proteinExistence type="predicted"/>